<dbReference type="EMBL" id="FOQD01000004">
    <property type="protein sequence ID" value="SFI00349.1"/>
    <property type="molecule type" value="Genomic_DNA"/>
</dbReference>
<organism evidence="1 2">
    <name type="scientific">Planctomicrobium piriforme</name>
    <dbReference type="NCBI Taxonomy" id="1576369"/>
    <lineage>
        <taxon>Bacteria</taxon>
        <taxon>Pseudomonadati</taxon>
        <taxon>Planctomycetota</taxon>
        <taxon>Planctomycetia</taxon>
        <taxon>Planctomycetales</taxon>
        <taxon>Planctomycetaceae</taxon>
        <taxon>Planctomicrobium</taxon>
    </lineage>
</organism>
<dbReference type="AlphaFoldDB" id="A0A1I3EN23"/>
<dbReference type="Proteomes" id="UP000199518">
    <property type="component" value="Unassembled WGS sequence"/>
</dbReference>
<keyword evidence="2" id="KW-1185">Reference proteome</keyword>
<reference evidence="2" key="1">
    <citation type="submission" date="2016-10" db="EMBL/GenBank/DDBJ databases">
        <authorList>
            <person name="Varghese N."/>
            <person name="Submissions S."/>
        </authorList>
    </citation>
    <scope>NUCLEOTIDE SEQUENCE [LARGE SCALE GENOMIC DNA]</scope>
    <source>
        <strain evidence="2">DSM 26348</strain>
    </source>
</reference>
<dbReference type="STRING" id="1576369.SAMN05421753_104297"/>
<protein>
    <submittedName>
        <fullName evidence="1">Uncharacterized protein</fullName>
    </submittedName>
</protein>
<name>A0A1I3EN23_9PLAN</name>
<gene>
    <name evidence="1" type="ORF">SAMN05421753_104297</name>
</gene>
<accession>A0A1I3EN23</accession>
<sequence length="72" mass="8500">MRTCPCCKKYGDVWEVELQSLDNHKFVMCFECDTIWDSIANVPDQHVSDFEAFMNEQGKDPDWTLIKKVQRV</sequence>
<proteinExistence type="predicted"/>
<evidence type="ECO:0000313" key="1">
    <source>
        <dbReference type="EMBL" id="SFI00349.1"/>
    </source>
</evidence>
<evidence type="ECO:0000313" key="2">
    <source>
        <dbReference type="Proteomes" id="UP000199518"/>
    </source>
</evidence>